<gene>
    <name evidence="1" type="ORF">EVAR_66022_1</name>
</gene>
<name>A0A4C1Z3U6_EUMVA</name>
<keyword evidence="2" id="KW-1185">Reference proteome</keyword>
<accession>A0A4C1Z3U6</accession>
<dbReference type="AlphaFoldDB" id="A0A4C1Z3U6"/>
<dbReference type="EMBL" id="BGZK01001613">
    <property type="protein sequence ID" value="GBP83286.1"/>
    <property type="molecule type" value="Genomic_DNA"/>
</dbReference>
<organism evidence="1 2">
    <name type="scientific">Eumeta variegata</name>
    <name type="common">Bagworm moth</name>
    <name type="synonym">Eumeta japonica</name>
    <dbReference type="NCBI Taxonomy" id="151549"/>
    <lineage>
        <taxon>Eukaryota</taxon>
        <taxon>Metazoa</taxon>
        <taxon>Ecdysozoa</taxon>
        <taxon>Arthropoda</taxon>
        <taxon>Hexapoda</taxon>
        <taxon>Insecta</taxon>
        <taxon>Pterygota</taxon>
        <taxon>Neoptera</taxon>
        <taxon>Endopterygota</taxon>
        <taxon>Lepidoptera</taxon>
        <taxon>Glossata</taxon>
        <taxon>Ditrysia</taxon>
        <taxon>Tineoidea</taxon>
        <taxon>Psychidae</taxon>
        <taxon>Oiketicinae</taxon>
        <taxon>Eumeta</taxon>
    </lineage>
</organism>
<comment type="caution">
    <text evidence="1">The sequence shown here is derived from an EMBL/GenBank/DDBJ whole genome shotgun (WGS) entry which is preliminary data.</text>
</comment>
<evidence type="ECO:0000313" key="1">
    <source>
        <dbReference type="EMBL" id="GBP83286.1"/>
    </source>
</evidence>
<evidence type="ECO:0000313" key="2">
    <source>
        <dbReference type="Proteomes" id="UP000299102"/>
    </source>
</evidence>
<dbReference type="Proteomes" id="UP000299102">
    <property type="component" value="Unassembled WGS sequence"/>
</dbReference>
<proteinExistence type="predicted"/>
<sequence length="106" mass="12200">MNRCDSRDLLLSSRMTFFCFSVARRRAQVISEPHNQRTRRARAVLYGDPVRRQLAGHRDLSLRSGRRMKLWDLGDATAAHLASAPGPRRVGDRARTDRNRFCAYAE</sequence>
<reference evidence="1 2" key="1">
    <citation type="journal article" date="2019" name="Commun. Biol.">
        <title>The bagworm genome reveals a unique fibroin gene that provides high tensile strength.</title>
        <authorList>
            <person name="Kono N."/>
            <person name="Nakamura H."/>
            <person name="Ohtoshi R."/>
            <person name="Tomita M."/>
            <person name="Numata K."/>
            <person name="Arakawa K."/>
        </authorList>
    </citation>
    <scope>NUCLEOTIDE SEQUENCE [LARGE SCALE GENOMIC DNA]</scope>
</reference>
<protein>
    <submittedName>
        <fullName evidence="1">Uncharacterized protein</fullName>
    </submittedName>
</protein>